<keyword evidence="2" id="KW-1185">Reference proteome</keyword>
<accession>A0A8H8BR08</accession>
<organism evidence="1 2">
    <name type="scientific">Cadophora malorum</name>
    <dbReference type="NCBI Taxonomy" id="108018"/>
    <lineage>
        <taxon>Eukaryota</taxon>
        <taxon>Fungi</taxon>
        <taxon>Dikarya</taxon>
        <taxon>Ascomycota</taxon>
        <taxon>Pezizomycotina</taxon>
        <taxon>Leotiomycetes</taxon>
        <taxon>Helotiales</taxon>
        <taxon>Ploettnerulaceae</taxon>
        <taxon>Cadophora</taxon>
    </lineage>
</organism>
<protein>
    <submittedName>
        <fullName evidence="1">Uncharacterized protein</fullName>
    </submittedName>
</protein>
<evidence type="ECO:0000313" key="1">
    <source>
        <dbReference type="EMBL" id="KAG4421865.1"/>
    </source>
</evidence>
<name>A0A8H8BR08_9HELO</name>
<gene>
    <name evidence="1" type="ORF">IFR04_004977</name>
</gene>
<sequence>MQGPSFHDSLTPFSPIPFSPIPSPLTEYDQTLFKVHEHALHGPQHDFALLPQDSALRSEHDSALFVHGHALHTGSNSYFKANIGLPSIDDNFFSQLATGLKRSLSQAIDDDIPLPKRNTFDLGSDLEEF</sequence>
<comment type="caution">
    <text evidence="1">The sequence shown here is derived from an EMBL/GenBank/DDBJ whole genome shotgun (WGS) entry which is preliminary data.</text>
</comment>
<dbReference type="Proteomes" id="UP000664132">
    <property type="component" value="Unassembled WGS sequence"/>
</dbReference>
<evidence type="ECO:0000313" key="2">
    <source>
        <dbReference type="Proteomes" id="UP000664132"/>
    </source>
</evidence>
<dbReference type="EMBL" id="JAFJYH010000058">
    <property type="protein sequence ID" value="KAG4421865.1"/>
    <property type="molecule type" value="Genomic_DNA"/>
</dbReference>
<dbReference type="AlphaFoldDB" id="A0A8H8BR08"/>
<proteinExistence type="predicted"/>
<reference evidence="1" key="1">
    <citation type="submission" date="2021-02" db="EMBL/GenBank/DDBJ databases">
        <title>Genome sequence Cadophora malorum strain M34.</title>
        <authorList>
            <person name="Stefanovic E."/>
            <person name="Vu D."/>
            <person name="Scully C."/>
            <person name="Dijksterhuis J."/>
            <person name="Roader J."/>
            <person name="Houbraken J."/>
        </authorList>
    </citation>
    <scope>NUCLEOTIDE SEQUENCE</scope>
    <source>
        <strain evidence="1">M34</strain>
    </source>
</reference>